<organism evidence="2 3">
    <name type="scientific">Tanacetum coccineum</name>
    <dbReference type="NCBI Taxonomy" id="301880"/>
    <lineage>
        <taxon>Eukaryota</taxon>
        <taxon>Viridiplantae</taxon>
        <taxon>Streptophyta</taxon>
        <taxon>Embryophyta</taxon>
        <taxon>Tracheophyta</taxon>
        <taxon>Spermatophyta</taxon>
        <taxon>Magnoliopsida</taxon>
        <taxon>eudicotyledons</taxon>
        <taxon>Gunneridae</taxon>
        <taxon>Pentapetalae</taxon>
        <taxon>asterids</taxon>
        <taxon>campanulids</taxon>
        <taxon>Asterales</taxon>
        <taxon>Asteraceae</taxon>
        <taxon>Asteroideae</taxon>
        <taxon>Anthemideae</taxon>
        <taxon>Anthemidinae</taxon>
        <taxon>Tanacetum</taxon>
    </lineage>
</organism>
<evidence type="ECO:0000313" key="2">
    <source>
        <dbReference type="EMBL" id="GJT71948.1"/>
    </source>
</evidence>
<gene>
    <name evidence="2" type="ORF">Tco_1031234</name>
</gene>
<reference evidence="2" key="1">
    <citation type="journal article" date="2022" name="Int. J. Mol. Sci.">
        <title>Draft Genome of Tanacetum Coccineum: Genomic Comparison of Closely Related Tanacetum-Family Plants.</title>
        <authorList>
            <person name="Yamashiro T."/>
            <person name="Shiraishi A."/>
            <person name="Nakayama K."/>
            <person name="Satake H."/>
        </authorList>
    </citation>
    <scope>NUCLEOTIDE SEQUENCE</scope>
</reference>
<feature type="domain" description="Retrovirus-related Pol polyprotein from transposon TNT 1-94-like beta-barrel" evidence="1">
    <location>
        <begin position="21"/>
        <end position="69"/>
    </location>
</feature>
<accession>A0ABQ5GA48</accession>
<reference evidence="2" key="2">
    <citation type="submission" date="2022-01" db="EMBL/GenBank/DDBJ databases">
        <authorList>
            <person name="Yamashiro T."/>
            <person name="Shiraishi A."/>
            <person name="Satake H."/>
            <person name="Nakayama K."/>
        </authorList>
    </citation>
    <scope>NUCLEOTIDE SEQUENCE</scope>
</reference>
<comment type="caution">
    <text evidence="2">The sequence shown here is derived from an EMBL/GenBank/DDBJ whole genome shotgun (WGS) entry which is preliminary data.</text>
</comment>
<dbReference type="Pfam" id="PF22936">
    <property type="entry name" value="Pol_BBD"/>
    <property type="match status" value="1"/>
</dbReference>
<evidence type="ECO:0000313" key="3">
    <source>
        <dbReference type="Proteomes" id="UP001151760"/>
    </source>
</evidence>
<dbReference type="InterPro" id="IPR054722">
    <property type="entry name" value="PolX-like_BBD"/>
</dbReference>
<dbReference type="Proteomes" id="UP001151760">
    <property type="component" value="Unassembled WGS sequence"/>
</dbReference>
<sequence>MEPASAEVRLKVKLKPDELIKDSGCSRHMTVNKDLFSTYEAVNGGNVVFGSNIKSKIIGKDSCALDTHRSTVGASGCKHKCEGSGDVRDHTVCCVRDICAWVAENGWDEGGIWCIRGVFVVIFWVLRDMEYSEFFFGVSCLGVGVVGLRDE</sequence>
<evidence type="ECO:0000259" key="1">
    <source>
        <dbReference type="Pfam" id="PF22936"/>
    </source>
</evidence>
<keyword evidence="3" id="KW-1185">Reference proteome</keyword>
<proteinExistence type="predicted"/>
<protein>
    <recommendedName>
        <fullName evidence="1">Retrovirus-related Pol polyprotein from transposon TNT 1-94-like beta-barrel domain-containing protein</fullName>
    </recommendedName>
</protein>
<dbReference type="EMBL" id="BQNB010018211">
    <property type="protein sequence ID" value="GJT71948.1"/>
    <property type="molecule type" value="Genomic_DNA"/>
</dbReference>
<name>A0ABQ5GA48_9ASTR</name>